<dbReference type="InterPro" id="IPR012657">
    <property type="entry name" value="23S_rRNA-intervening_sequence"/>
</dbReference>
<proteinExistence type="predicted"/>
<reference evidence="1 2" key="1">
    <citation type="submission" date="2019-10" db="EMBL/GenBank/DDBJ databases">
        <title>Genome sequence of Phaeocystidibacter marisrubri JCM30614 (type strain).</title>
        <authorList>
            <person name="Bowman J.P."/>
        </authorList>
    </citation>
    <scope>NUCLEOTIDE SEQUENCE [LARGE SCALE GENOMIC DNA]</scope>
    <source>
        <strain evidence="1 2">JCM 30614</strain>
    </source>
</reference>
<dbReference type="SUPFAM" id="SSF158446">
    <property type="entry name" value="IVS-encoded protein-like"/>
    <property type="match status" value="1"/>
</dbReference>
<evidence type="ECO:0000313" key="1">
    <source>
        <dbReference type="EMBL" id="KAB2815904.1"/>
    </source>
</evidence>
<accession>A0A6L3ZEM4</accession>
<sequence>MNELKQLVKIQLDELIELIAPLENTPSKRDFVDQVIRASRSISNNFNEGFGTRMIGEKLKFFDYSKRSCREVMAMMDEKWFIKWCDSQRRVRLVEVLQMIDLQLYRMIQYWRKRR</sequence>
<protein>
    <submittedName>
        <fullName evidence="1">Four helix bundle protein</fullName>
    </submittedName>
</protein>
<gene>
    <name evidence="1" type="ORF">F8C82_09410</name>
</gene>
<comment type="caution">
    <text evidence="1">The sequence shown here is derived from an EMBL/GenBank/DDBJ whole genome shotgun (WGS) entry which is preliminary data.</text>
</comment>
<evidence type="ECO:0000313" key="2">
    <source>
        <dbReference type="Proteomes" id="UP000484164"/>
    </source>
</evidence>
<dbReference type="RefSeq" id="WP_151693333.1">
    <property type="nucleotide sequence ID" value="NZ_BMGX01000001.1"/>
</dbReference>
<dbReference type="Pfam" id="PF05635">
    <property type="entry name" value="23S_rRNA_IVP"/>
    <property type="match status" value="1"/>
</dbReference>
<dbReference type="OrthoDB" id="9811959at2"/>
<name>A0A6L3ZEM4_9FLAO</name>
<dbReference type="NCBIfam" id="TIGR02436">
    <property type="entry name" value="four helix bundle protein"/>
    <property type="match status" value="1"/>
</dbReference>
<dbReference type="Gene3D" id="1.20.1440.60">
    <property type="entry name" value="23S rRNA-intervening sequence"/>
    <property type="match status" value="1"/>
</dbReference>
<dbReference type="InterPro" id="IPR036583">
    <property type="entry name" value="23S_rRNA_IVS_sf"/>
</dbReference>
<organism evidence="1 2">
    <name type="scientific">Phaeocystidibacter marisrubri</name>
    <dbReference type="NCBI Taxonomy" id="1577780"/>
    <lineage>
        <taxon>Bacteria</taxon>
        <taxon>Pseudomonadati</taxon>
        <taxon>Bacteroidota</taxon>
        <taxon>Flavobacteriia</taxon>
        <taxon>Flavobacteriales</taxon>
        <taxon>Phaeocystidibacteraceae</taxon>
        <taxon>Phaeocystidibacter</taxon>
    </lineage>
</organism>
<dbReference type="EMBL" id="WBVQ01000002">
    <property type="protein sequence ID" value="KAB2815904.1"/>
    <property type="molecule type" value="Genomic_DNA"/>
</dbReference>
<keyword evidence="2" id="KW-1185">Reference proteome</keyword>
<dbReference type="Proteomes" id="UP000484164">
    <property type="component" value="Unassembled WGS sequence"/>
</dbReference>
<dbReference type="AlphaFoldDB" id="A0A6L3ZEM4"/>